<accession>A0A2W1BDI8</accession>
<dbReference type="Proteomes" id="UP000249218">
    <property type="component" value="Unassembled WGS sequence"/>
</dbReference>
<sequence length="87" mass="9411">MKNKHAKPLLGPATQNSIHNKTSDSEVEYQSLPGCSAVTEATKNVQNDFMVVVMTCSSFDFSKVIDFNCTPLECVGNVQLNTANAIS</sequence>
<reference evidence="2 3" key="1">
    <citation type="journal article" date="2017" name="BMC Biol.">
        <title>Genomic innovations, transcriptional plasticity and gene loss underlying the evolution and divergence of two highly polyphagous and invasive Helicoverpa pest species.</title>
        <authorList>
            <person name="Pearce S.L."/>
            <person name="Clarke D.F."/>
            <person name="East P.D."/>
            <person name="Elfekih S."/>
            <person name="Gordon K.H."/>
            <person name="Jermiin L.S."/>
            <person name="McGaughran A."/>
            <person name="Oakeshott J.G."/>
            <person name="Papanikolaou A."/>
            <person name="Perera O.P."/>
            <person name="Rane R.V."/>
            <person name="Richards S."/>
            <person name="Tay W.T."/>
            <person name="Walsh T.K."/>
            <person name="Anderson A."/>
            <person name="Anderson C.J."/>
            <person name="Asgari S."/>
            <person name="Board P.G."/>
            <person name="Bretschneider A."/>
            <person name="Campbell P.M."/>
            <person name="Chertemps T."/>
            <person name="Christeller J.T."/>
            <person name="Coppin C.W."/>
            <person name="Downes S.J."/>
            <person name="Duan G."/>
            <person name="Farnsworth C.A."/>
            <person name="Good R.T."/>
            <person name="Han L.B."/>
            <person name="Han Y.C."/>
            <person name="Hatje K."/>
            <person name="Horne I."/>
            <person name="Huang Y.P."/>
            <person name="Hughes D.S."/>
            <person name="Jacquin-Joly E."/>
            <person name="James W."/>
            <person name="Jhangiani S."/>
            <person name="Kollmar M."/>
            <person name="Kuwar S.S."/>
            <person name="Li S."/>
            <person name="Liu N.Y."/>
            <person name="Maibeche M.T."/>
            <person name="Miller J.R."/>
            <person name="Montagne N."/>
            <person name="Perry T."/>
            <person name="Qu J."/>
            <person name="Song S.V."/>
            <person name="Sutton G.G."/>
            <person name="Vogel H."/>
            <person name="Walenz B.P."/>
            <person name="Xu W."/>
            <person name="Zhang H.J."/>
            <person name="Zou Z."/>
            <person name="Batterham P."/>
            <person name="Edwards O.R."/>
            <person name="Feyereisen R."/>
            <person name="Gibbs R.A."/>
            <person name="Heckel D.G."/>
            <person name="McGrath A."/>
            <person name="Robin C."/>
            <person name="Scherer S.E."/>
            <person name="Worley K.C."/>
            <person name="Wu Y.D."/>
        </authorList>
    </citation>
    <scope>NUCLEOTIDE SEQUENCE [LARGE SCALE GENOMIC DNA]</scope>
    <source>
        <strain evidence="2">Harm_GR_Male_#8</strain>
        <tissue evidence="2">Whole organism</tissue>
    </source>
</reference>
<protein>
    <submittedName>
        <fullName evidence="2">Uncharacterized protein</fullName>
    </submittedName>
</protein>
<feature type="region of interest" description="Disordered" evidence="1">
    <location>
        <begin position="1"/>
        <end position="23"/>
    </location>
</feature>
<keyword evidence="3" id="KW-1185">Reference proteome</keyword>
<name>A0A2W1BDI8_HELAM</name>
<gene>
    <name evidence="2" type="primary">HaOG213512</name>
    <name evidence="2" type="ORF">B5X24_HaOG213512</name>
</gene>
<dbReference type="AlphaFoldDB" id="A0A2W1BDI8"/>
<evidence type="ECO:0000256" key="1">
    <source>
        <dbReference type="SAM" id="MobiDB-lite"/>
    </source>
</evidence>
<organism evidence="2 3">
    <name type="scientific">Helicoverpa armigera</name>
    <name type="common">Cotton bollworm</name>
    <name type="synonym">Heliothis armigera</name>
    <dbReference type="NCBI Taxonomy" id="29058"/>
    <lineage>
        <taxon>Eukaryota</taxon>
        <taxon>Metazoa</taxon>
        <taxon>Ecdysozoa</taxon>
        <taxon>Arthropoda</taxon>
        <taxon>Hexapoda</taxon>
        <taxon>Insecta</taxon>
        <taxon>Pterygota</taxon>
        <taxon>Neoptera</taxon>
        <taxon>Endopterygota</taxon>
        <taxon>Lepidoptera</taxon>
        <taxon>Glossata</taxon>
        <taxon>Ditrysia</taxon>
        <taxon>Noctuoidea</taxon>
        <taxon>Noctuidae</taxon>
        <taxon>Heliothinae</taxon>
        <taxon>Helicoverpa</taxon>
    </lineage>
</organism>
<proteinExistence type="predicted"/>
<evidence type="ECO:0000313" key="3">
    <source>
        <dbReference type="Proteomes" id="UP000249218"/>
    </source>
</evidence>
<dbReference type="EMBL" id="KZ150325">
    <property type="protein sequence ID" value="PZC71387.1"/>
    <property type="molecule type" value="Genomic_DNA"/>
</dbReference>
<evidence type="ECO:0000313" key="2">
    <source>
        <dbReference type="EMBL" id="PZC71387.1"/>
    </source>
</evidence>